<keyword evidence="1" id="KW-0732">Signal</keyword>
<comment type="caution">
    <text evidence="2">The sequence shown here is derived from an EMBL/GenBank/DDBJ whole genome shotgun (WGS) entry which is preliminary data.</text>
</comment>
<dbReference type="EMBL" id="JBHTAJ010000001">
    <property type="protein sequence ID" value="MFC7178086.1"/>
    <property type="molecule type" value="Genomic_DNA"/>
</dbReference>
<sequence>MSSTTRRLTITIASLLLSGAAVVPTSAAVAEATSAGLSGVAPVAATSPAANGIGWD</sequence>
<reference evidence="3" key="1">
    <citation type="journal article" date="2019" name="Int. J. Syst. Evol. Microbiol.">
        <title>The Global Catalogue of Microorganisms (GCM) 10K type strain sequencing project: providing services to taxonomists for standard genome sequencing and annotation.</title>
        <authorList>
            <consortium name="The Broad Institute Genomics Platform"/>
            <consortium name="The Broad Institute Genome Sequencing Center for Infectious Disease"/>
            <person name="Wu L."/>
            <person name="Ma J."/>
        </authorList>
    </citation>
    <scope>NUCLEOTIDE SEQUENCE [LARGE SCALE GENOMIC DNA]</scope>
    <source>
        <strain evidence="3">CGMCC 1.12859</strain>
    </source>
</reference>
<gene>
    <name evidence="2" type="ORF">ACFQMG_00740</name>
</gene>
<dbReference type="RefSeq" id="WP_345707079.1">
    <property type="nucleotide sequence ID" value="NZ_BAABKV010000001.1"/>
</dbReference>
<protein>
    <submittedName>
        <fullName evidence="2">Uncharacterized protein</fullName>
    </submittedName>
</protein>
<proteinExistence type="predicted"/>
<keyword evidence="3" id="KW-1185">Reference proteome</keyword>
<name>A0ABW2FLD7_9ACTN</name>
<evidence type="ECO:0000313" key="3">
    <source>
        <dbReference type="Proteomes" id="UP001596435"/>
    </source>
</evidence>
<evidence type="ECO:0000256" key="1">
    <source>
        <dbReference type="SAM" id="SignalP"/>
    </source>
</evidence>
<feature type="chain" id="PRO_5046125294" evidence="1">
    <location>
        <begin position="28"/>
        <end position="56"/>
    </location>
</feature>
<dbReference type="Proteomes" id="UP001596435">
    <property type="component" value="Unassembled WGS sequence"/>
</dbReference>
<accession>A0ABW2FLD7</accession>
<organism evidence="2 3">
    <name type="scientific">Kitasatospora paranensis</name>
    <dbReference type="NCBI Taxonomy" id="258053"/>
    <lineage>
        <taxon>Bacteria</taxon>
        <taxon>Bacillati</taxon>
        <taxon>Actinomycetota</taxon>
        <taxon>Actinomycetes</taxon>
        <taxon>Kitasatosporales</taxon>
        <taxon>Streptomycetaceae</taxon>
        <taxon>Kitasatospora</taxon>
    </lineage>
</organism>
<evidence type="ECO:0000313" key="2">
    <source>
        <dbReference type="EMBL" id="MFC7178086.1"/>
    </source>
</evidence>
<feature type="signal peptide" evidence="1">
    <location>
        <begin position="1"/>
        <end position="27"/>
    </location>
</feature>